<dbReference type="InterPro" id="IPR046427">
    <property type="entry name" value="Legumain_prodom_sf"/>
</dbReference>
<proteinExistence type="predicted"/>
<evidence type="ECO:0000313" key="3">
    <source>
        <dbReference type="Proteomes" id="UP001605036"/>
    </source>
</evidence>
<dbReference type="InterPro" id="IPR048501">
    <property type="entry name" value="Legum_prodom"/>
</dbReference>
<dbReference type="EMBL" id="JBHFFA010000004">
    <property type="protein sequence ID" value="KAL2631354.1"/>
    <property type="molecule type" value="Genomic_DNA"/>
</dbReference>
<gene>
    <name evidence="2" type="ORF">R1flu_016040</name>
</gene>
<dbReference type="Proteomes" id="UP001605036">
    <property type="component" value="Unassembled WGS sequence"/>
</dbReference>
<evidence type="ECO:0000313" key="2">
    <source>
        <dbReference type="EMBL" id="KAL2631354.1"/>
    </source>
</evidence>
<comment type="caution">
    <text evidence="2">The sequence shown here is derived from an EMBL/GenBank/DDBJ whole genome shotgun (WGS) entry which is preliminary data.</text>
</comment>
<keyword evidence="3" id="KW-1185">Reference proteome</keyword>
<protein>
    <recommendedName>
        <fullName evidence="1">Legumain prodomain domain-containing protein</fullName>
    </recommendedName>
</protein>
<accession>A0ABD1YKP2</accession>
<dbReference type="Gene3D" id="1.10.132.130">
    <property type="match status" value="1"/>
</dbReference>
<evidence type="ECO:0000259" key="1">
    <source>
        <dbReference type="Pfam" id="PF20985"/>
    </source>
</evidence>
<name>A0ABD1YKP2_9MARC</name>
<dbReference type="Pfam" id="PF20985">
    <property type="entry name" value="Legum_prodom"/>
    <property type="match status" value="1"/>
</dbReference>
<dbReference type="AlphaFoldDB" id="A0ABD1YKP2"/>
<reference evidence="2 3" key="1">
    <citation type="submission" date="2024-09" db="EMBL/GenBank/DDBJ databases">
        <title>Chromosome-scale assembly of Riccia fluitans.</title>
        <authorList>
            <person name="Paukszto L."/>
            <person name="Sawicki J."/>
            <person name="Karawczyk K."/>
            <person name="Piernik-Szablinska J."/>
            <person name="Szczecinska M."/>
            <person name="Mazdziarz M."/>
        </authorList>
    </citation>
    <scope>NUCLEOTIDE SEQUENCE [LARGE SCALE GENOMIC DNA]</scope>
    <source>
        <strain evidence="2">Rf_01</strain>
        <tissue evidence="2">Aerial parts of the thallus</tissue>
    </source>
</reference>
<feature type="domain" description="Legumain prodomain" evidence="1">
    <location>
        <begin position="6"/>
        <end position="58"/>
    </location>
</feature>
<sequence length="83" mass="9256">MEAGNDLLNSMAIRVHIHESVKMIGEVLFSAERGSPILKHVVAPGQALVDDWDCLTVMRWHRFSGVLRAANSILGTQYSKSRH</sequence>
<organism evidence="2 3">
    <name type="scientific">Riccia fluitans</name>
    <dbReference type="NCBI Taxonomy" id="41844"/>
    <lineage>
        <taxon>Eukaryota</taxon>
        <taxon>Viridiplantae</taxon>
        <taxon>Streptophyta</taxon>
        <taxon>Embryophyta</taxon>
        <taxon>Marchantiophyta</taxon>
        <taxon>Marchantiopsida</taxon>
        <taxon>Marchantiidae</taxon>
        <taxon>Marchantiales</taxon>
        <taxon>Ricciaceae</taxon>
        <taxon>Riccia</taxon>
    </lineage>
</organism>